<reference evidence="3 4" key="1">
    <citation type="submission" date="2018-06" db="EMBL/GenBank/DDBJ databases">
        <authorList>
            <consortium name="Pathogen Informatics"/>
            <person name="Doyle S."/>
        </authorList>
    </citation>
    <scope>NUCLEOTIDE SEQUENCE [LARGE SCALE GENOMIC DNA]</scope>
    <source>
        <strain evidence="3 4">NCTC10702</strain>
    </source>
</reference>
<feature type="domain" description="Staphylococcal/Streptococcal toxin beta-grasp" evidence="2">
    <location>
        <begin position="3"/>
        <end position="41"/>
    </location>
</feature>
<sequence length="42" mass="4746">MGSGTIVIKMKNGGKYTFELHKKLQEHRMAGTNIDNIEVNIK</sequence>
<dbReference type="Proteomes" id="UP000254116">
    <property type="component" value="Unassembled WGS sequence"/>
</dbReference>
<proteinExistence type="inferred from homology"/>
<dbReference type="Gene3D" id="3.10.20.120">
    <property type="match status" value="1"/>
</dbReference>
<dbReference type="AlphaFoldDB" id="A0A380EDP0"/>
<evidence type="ECO:0000259" key="2">
    <source>
        <dbReference type="Pfam" id="PF02876"/>
    </source>
</evidence>
<accession>A0A380EDP0</accession>
<evidence type="ECO:0000256" key="1">
    <source>
        <dbReference type="ARBA" id="ARBA00008401"/>
    </source>
</evidence>
<dbReference type="GO" id="GO:0005576">
    <property type="term" value="C:extracellular region"/>
    <property type="evidence" value="ECO:0007669"/>
    <property type="project" value="InterPro"/>
</dbReference>
<protein>
    <submittedName>
        <fullName evidence="3">Exotoxin</fullName>
    </submittedName>
</protein>
<dbReference type="SUPFAM" id="SSF54334">
    <property type="entry name" value="Superantigen toxins, C-terminal domain"/>
    <property type="match status" value="1"/>
</dbReference>
<dbReference type="EMBL" id="UHBY01000003">
    <property type="protein sequence ID" value="SUL32409.1"/>
    <property type="molecule type" value="Genomic_DNA"/>
</dbReference>
<gene>
    <name evidence="3" type="ORF">NCTC10702_00790</name>
</gene>
<dbReference type="Pfam" id="PF02876">
    <property type="entry name" value="Stap_Strp_tox_C"/>
    <property type="match status" value="1"/>
</dbReference>
<evidence type="ECO:0000313" key="4">
    <source>
        <dbReference type="Proteomes" id="UP000254116"/>
    </source>
</evidence>
<name>A0A380EDP0_STAAU</name>
<evidence type="ECO:0000313" key="3">
    <source>
        <dbReference type="EMBL" id="SUL32409.1"/>
    </source>
</evidence>
<dbReference type="InterPro" id="IPR016091">
    <property type="entry name" value="SuperAg_toxin_C"/>
</dbReference>
<dbReference type="InterPro" id="IPR006123">
    <property type="entry name" value="Toxin_b-grasp_Staph/Strep"/>
</dbReference>
<comment type="similarity">
    <text evidence="1">Belongs to the staphylococcal/streptococcal toxin family.</text>
</comment>
<organism evidence="3 4">
    <name type="scientific">Staphylococcus aureus</name>
    <dbReference type="NCBI Taxonomy" id="1280"/>
    <lineage>
        <taxon>Bacteria</taxon>
        <taxon>Bacillati</taxon>
        <taxon>Bacillota</taxon>
        <taxon>Bacilli</taxon>
        <taxon>Bacillales</taxon>
        <taxon>Staphylococcaceae</taxon>
        <taxon>Staphylococcus</taxon>
    </lineage>
</organism>